<dbReference type="STRING" id="209880.SAMN02910343_01340"/>
<dbReference type="Gene3D" id="3.60.15.10">
    <property type="entry name" value="Ribonuclease Z/Hydroxyacylglutathione hydrolase-like"/>
    <property type="match status" value="1"/>
</dbReference>
<evidence type="ECO:0000259" key="1">
    <source>
        <dbReference type="Pfam" id="PF12706"/>
    </source>
</evidence>
<name>A0A1G5WEZ7_9FIRM</name>
<sequence>MRLWIGVGILCLAAVGVAAYLHSPRFGRPFRPQRLARVEASSHYINGHFENLKPVPVISGPDKGLIRGLMDYFMEERPGAVPEEPVPSAKVNLWKQDRNEDFVVWMGHSSFYMQLDGKRILVDPVFSDYASPIFFANRAFKGSNVYTADDIPPVDILVISHDHWDHLDYPTIMSLKDKIGKIVCPLGVGEYFEEWGFRPSQLYEEDWDSDVEIAPDFHIHVLTAQHFSGRLLERNPTEWASYAFITPTHKVYYSGDSGYGPHFRDIGDAFGGFDLALLENGQYDPQWHNIHMLPEETAQAATDLQARYVIPVHNSKFALARHAWQAPMQSLEKAHRGASWNLLTPEIGEKVSMQKPGRFPEWWVNRK</sequence>
<dbReference type="Pfam" id="PF12706">
    <property type="entry name" value="Lactamase_B_2"/>
    <property type="match status" value="1"/>
</dbReference>
<dbReference type="Proteomes" id="UP000199689">
    <property type="component" value="Unassembled WGS sequence"/>
</dbReference>
<feature type="domain" description="Metallo-beta-lactamase" evidence="1">
    <location>
        <begin position="119"/>
        <end position="313"/>
    </location>
</feature>
<reference evidence="2 3" key="1">
    <citation type="submission" date="2016-10" db="EMBL/GenBank/DDBJ databases">
        <authorList>
            <person name="de Groot N.N."/>
        </authorList>
    </citation>
    <scope>NUCLEOTIDE SEQUENCE [LARGE SCALE GENOMIC DNA]</scope>
    <source>
        <strain evidence="2 3">DSM 15230</strain>
    </source>
</reference>
<proteinExistence type="predicted"/>
<protein>
    <submittedName>
        <fullName evidence="2">L-ascorbate metabolism protein UlaG, beta-lactamase superfamily</fullName>
    </submittedName>
</protein>
<dbReference type="PANTHER" id="PTHR15032:SF4">
    <property type="entry name" value="N-ACYL-PHOSPHATIDYLETHANOLAMINE-HYDROLYZING PHOSPHOLIPASE D"/>
    <property type="match status" value="1"/>
</dbReference>
<dbReference type="GO" id="GO:0005737">
    <property type="term" value="C:cytoplasm"/>
    <property type="evidence" value="ECO:0007669"/>
    <property type="project" value="TreeGrafter"/>
</dbReference>
<organism evidence="2 3">
    <name type="scientific">Allisonella histaminiformans</name>
    <dbReference type="NCBI Taxonomy" id="209880"/>
    <lineage>
        <taxon>Bacteria</taxon>
        <taxon>Bacillati</taxon>
        <taxon>Bacillota</taxon>
        <taxon>Negativicutes</taxon>
        <taxon>Veillonellales</taxon>
        <taxon>Veillonellaceae</taxon>
        <taxon>Allisonella</taxon>
    </lineage>
</organism>
<gene>
    <name evidence="2" type="ORF">SAMN02910343_01340</name>
</gene>
<accession>A0A1G5WEZ7</accession>
<dbReference type="GeneID" id="87756345"/>
<dbReference type="RefSeq" id="WP_200779849.1">
    <property type="nucleotide sequence ID" value="NZ_FMXA01000019.1"/>
</dbReference>
<dbReference type="InterPro" id="IPR036866">
    <property type="entry name" value="RibonucZ/Hydroxyglut_hydro"/>
</dbReference>
<keyword evidence="3" id="KW-1185">Reference proteome</keyword>
<dbReference type="InterPro" id="IPR001279">
    <property type="entry name" value="Metallo-B-lactamas"/>
</dbReference>
<evidence type="ECO:0000313" key="3">
    <source>
        <dbReference type="Proteomes" id="UP000199689"/>
    </source>
</evidence>
<evidence type="ECO:0000313" key="2">
    <source>
        <dbReference type="EMBL" id="SDA56660.1"/>
    </source>
</evidence>
<dbReference type="AlphaFoldDB" id="A0A1G5WEZ7"/>
<dbReference type="PANTHER" id="PTHR15032">
    <property type="entry name" value="N-ACYL-PHOSPHATIDYLETHANOLAMINE-HYDROLYZING PHOSPHOLIPASE D"/>
    <property type="match status" value="1"/>
</dbReference>
<dbReference type="EMBL" id="FMXA01000019">
    <property type="protein sequence ID" value="SDA56660.1"/>
    <property type="molecule type" value="Genomic_DNA"/>
</dbReference>
<dbReference type="SUPFAM" id="SSF56281">
    <property type="entry name" value="Metallo-hydrolase/oxidoreductase"/>
    <property type="match status" value="1"/>
</dbReference>